<dbReference type="EMBL" id="AZBU02000001">
    <property type="protein sequence ID" value="TMS33641.1"/>
    <property type="molecule type" value="Genomic_DNA"/>
</dbReference>
<sequence>MVVHAHFASLLIDKVDPQNEAVVSLKRVIFAKSKNVRRRKQLLRHQISNQNLTTSETCRDGSREELKISSYANDGEVMENLRDVSAIGEASDRSLHRMSLASAIAANCVSLSSRWSCSCNYGMSVAVGLRSGLVAVLIADRHMETIKLCLGKLFKKFCVHFDLGFDGVARRILQVRPAMAATHRSPEDILRLIAFYTVFYTVLFGMTAMLLAAVLPTLDDGVPPRFGPGSLIGVHPGVGYQPWIEEDPDSTLIKFSPTVKISYRKYVDVIRKYFGKYSAAGTRTCNETDSNAKIVTSGIYNLGDKPCRVDTDRYQTHCSPLDGYGYAAGQPCVILTLNRLIGWQPEDYAPDEVPGHVKEKYRIGSVLMHCDGASDHDREVIGKVSYFPENGIDGRYYPYARMPNYHQPFAMVKFESLPMDHLVRVECKAYAKNVAYSEEDRIGLVHFELLLKSNATTHETTNSSEPKV</sequence>
<dbReference type="GO" id="GO:0036376">
    <property type="term" value="P:sodium ion export across plasma membrane"/>
    <property type="evidence" value="ECO:0007669"/>
    <property type="project" value="TreeGrafter"/>
</dbReference>
<dbReference type="InterPro" id="IPR000402">
    <property type="entry name" value="Na/K_ATPase_sub_beta"/>
</dbReference>
<evidence type="ECO:0000256" key="6">
    <source>
        <dbReference type="ARBA" id="ARBA00023136"/>
    </source>
</evidence>
<name>A0A4U8ULJ3_STECR</name>
<dbReference type="InterPro" id="IPR038702">
    <property type="entry name" value="Na/K_ATPase_sub_beta_sf"/>
</dbReference>
<comment type="subcellular location">
    <subcellularLocation>
        <location evidence="1">Membrane</location>
        <topology evidence="1">Single-pass type II membrane protein</topology>
    </subcellularLocation>
</comment>
<reference evidence="8 9" key="2">
    <citation type="journal article" date="2019" name="G3 (Bethesda)">
        <title>Hybrid Assembly of the Genome of the Entomopathogenic Nematode Steinernema carpocapsae Identifies the X-Chromosome.</title>
        <authorList>
            <person name="Serra L."/>
            <person name="Macchietto M."/>
            <person name="Macias-Munoz A."/>
            <person name="McGill C.J."/>
            <person name="Rodriguez I.M."/>
            <person name="Rodriguez B."/>
            <person name="Murad R."/>
            <person name="Mortazavi A."/>
        </authorList>
    </citation>
    <scope>NUCLEOTIDE SEQUENCE [LARGE SCALE GENOMIC DNA]</scope>
    <source>
        <strain evidence="8 9">ALL</strain>
    </source>
</reference>
<evidence type="ECO:0000256" key="3">
    <source>
        <dbReference type="ARBA" id="ARBA00022692"/>
    </source>
</evidence>
<reference evidence="8 9" key="1">
    <citation type="journal article" date="2015" name="Genome Biol.">
        <title>Comparative genomics of Steinernema reveals deeply conserved gene regulatory networks.</title>
        <authorList>
            <person name="Dillman A.R."/>
            <person name="Macchietto M."/>
            <person name="Porter C.F."/>
            <person name="Rogers A."/>
            <person name="Williams B."/>
            <person name="Antoshechkin I."/>
            <person name="Lee M.M."/>
            <person name="Goodwin Z."/>
            <person name="Lu X."/>
            <person name="Lewis E.E."/>
            <person name="Goodrich-Blair H."/>
            <person name="Stock S.P."/>
            <person name="Adams B.J."/>
            <person name="Sternberg P.W."/>
            <person name="Mortazavi A."/>
        </authorList>
    </citation>
    <scope>NUCLEOTIDE SEQUENCE [LARGE SCALE GENOMIC DNA]</scope>
    <source>
        <strain evidence="8 9">ALL</strain>
    </source>
</reference>
<dbReference type="AlphaFoldDB" id="A0A4U8ULJ3"/>
<dbReference type="GO" id="GO:0006883">
    <property type="term" value="P:intracellular sodium ion homeostasis"/>
    <property type="evidence" value="ECO:0007669"/>
    <property type="project" value="TreeGrafter"/>
</dbReference>
<evidence type="ECO:0000256" key="1">
    <source>
        <dbReference type="ARBA" id="ARBA00004606"/>
    </source>
</evidence>
<dbReference type="PANTHER" id="PTHR11523">
    <property type="entry name" value="SODIUM/POTASSIUM-DEPENDENT ATPASE BETA SUBUNIT"/>
    <property type="match status" value="1"/>
</dbReference>
<evidence type="ECO:0000256" key="7">
    <source>
        <dbReference type="SAM" id="Phobius"/>
    </source>
</evidence>
<comment type="caution">
    <text evidence="8">The sequence shown here is derived from an EMBL/GenBank/DDBJ whole genome shotgun (WGS) entry which is preliminary data.</text>
</comment>
<dbReference type="Gene3D" id="2.60.40.1660">
    <property type="entry name" value="Na, k-atpase alpha subunit"/>
    <property type="match status" value="1"/>
</dbReference>
<evidence type="ECO:0000313" key="9">
    <source>
        <dbReference type="Proteomes" id="UP000298663"/>
    </source>
</evidence>
<keyword evidence="6 7" id="KW-0472">Membrane</keyword>
<evidence type="ECO:0008006" key="10">
    <source>
        <dbReference type="Google" id="ProtNLM"/>
    </source>
</evidence>
<dbReference type="GO" id="GO:0030007">
    <property type="term" value="P:intracellular potassium ion homeostasis"/>
    <property type="evidence" value="ECO:0007669"/>
    <property type="project" value="TreeGrafter"/>
</dbReference>
<dbReference type="EMBL" id="CM016762">
    <property type="protein sequence ID" value="TMS33641.1"/>
    <property type="molecule type" value="Genomic_DNA"/>
</dbReference>
<proteinExistence type="inferred from homology"/>
<dbReference type="GO" id="GO:0005890">
    <property type="term" value="C:sodium:potassium-exchanging ATPase complex"/>
    <property type="evidence" value="ECO:0007669"/>
    <property type="project" value="InterPro"/>
</dbReference>
<dbReference type="STRING" id="34508.A0A4U8ULJ3"/>
<gene>
    <name evidence="8" type="ORF">L596_001360</name>
</gene>
<accession>A0A4U8ULJ3</accession>
<comment type="similarity">
    <text evidence="2">Belongs to the X(+)/potassium ATPases subunit beta family.</text>
</comment>
<dbReference type="GO" id="GO:0001671">
    <property type="term" value="F:ATPase activator activity"/>
    <property type="evidence" value="ECO:0007669"/>
    <property type="project" value="TreeGrafter"/>
</dbReference>
<dbReference type="OrthoDB" id="5912413at2759"/>
<evidence type="ECO:0000313" key="8">
    <source>
        <dbReference type="EMBL" id="TMS33641.1"/>
    </source>
</evidence>
<keyword evidence="4" id="KW-0735">Signal-anchor</keyword>
<protein>
    <recommendedName>
        <fullName evidence="10">Sodium/potassium-transporting ATPase subunit beta</fullName>
    </recommendedName>
</protein>
<keyword evidence="3 7" id="KW-0812">Transmembrane</keyword>
<dbReference type="Proteomes" id="UP000298663">
    <property type="component" value="Chromosome X"/>
</dbReference>
<dbReference type="PANTHER" id="PTHR11523:SF28">
    <property type="entry name" value="NA_K-ATPASE BETA SUBUNIT ISOFORM 4-RELATED"/>
    <property type="match status" value="1"/>
</dbReference>
<keyword evidence="5 7" id="KW-1133">Transmembrane helix</keyword>
<dbReference type="GO" id="GO:1990573">
    <property type="term" value="P:potassium ion import across plasma membrane"/>
    <property type="evidence" value="ECO:0007669"/>
    <property type="project" value="TreeGrafter"/>
</dbReference>
<dbReference type="Pfam" id="PF00287">
    <property type="entry name" value="Na_K-ATPase"/>
    <property type="match status" value="1"/>
</dbReference>
<feature type="transmembrane region" description="Helical" evidence="7">
    <location>
        <begin position="193"/>
        <end position="215"/>
    </location>
</feature>
<evidence type="ECO:0000256" key="5">
    <source>
        <dbReference type="ARBA" id="ARBA00022989"/>
    </source>
</evidence>
<evidence type="ECO:0000256" key="4">
    <source>
        <dbReference type="ARBA" id="ARBA00022968"/>
    </source>
</evidence>
<organism evidence="8 9">
    <name type="scientific">Steinernema carpocapsae</name>
    <name type="common">Entomopathogenic nematode</name>
    <dbReference type="NCBI Taxonomy" id="34508"/>
    <lineage>
        <taxon>Eukaryota</taxon>
        <taxon>Metazoa</taxon>
        <taxon>Ecdysozoa</taxon>
        <taxon>Nematoda</taxon>
        <taxon>Chromadorea</taxon>
        <taxon>Rhabditida</taxon>
        <taxon>Tylenchina</taxon>
        <taxon>Panagrolaimomorpha</taxon>
        <taxon>Strongyloidoidea</taxon>
        <taxon>Steinernematidae</taxon>
        <taxon>Steinernema</taxon>
    </lineage>
</organism>
<keyword evidence="9" id="KW-1185">Reference proteome</keyword>
<evidence type="ECO:0000256" key="2">
    <source>
        <dbReference type="ARBA" id="ARBA00005876"/>
    </source>
</evidence>